<proteinExistence type="predicted"/>
<gene>
    <name evidence="2" type="ORF">PCL_03879</name>
</gene>
<name>A0A2U3EQB3_PURLI</name>
<reference evidence="2 3" key="1">
    <citation type="journal article" date="2016" name="Front. Microbiol.">
        <title>Genome and transcriptome sequences reveal the specific parasitism of the nematophagous Purpureocillium lilacinum 36-1.</title>
        <authorList>
            <person name="Xie J."/>
            <person name="Li S."/>
            <person name="Mo C."/>
            <person name="Xiao X."/>
            <person name="Peng D."/>
            <person name="Wang G."/>
            <person name="Xiao Y."/>
        </authorList>
    </citation>
    <scope>NUCLEOTIDE SEQUENCE [LARGE SCALE GENOMIC DNA]</scope>
    <source>
        <strain evidence="2 3">36-1</strain>
    </source>
</reference>
<keyword evidence="1" id="KW-0732">Signal</keyword>
<evidence type="ECO:0000313" key="2">
    <source>
        <dbReference type="EMBL" id="PWI76685.1"/>
    </source>
</evidence>
<organism evidence="2 3">
    <name type="scientific">Purpureocillium lilacinum</name>
    <name type="common">Paecilomyces lilacinus</name>
    <dbReference type="NCBI Taxonomy" id="33203"/>
    <lineage>
        <taxon>Eukaryota</taxon>
        <taxon>Fungi</taxon>
        <taxon>Dikarya</taxon>
        <taxon>Ascomycota</taxon>
        <taxon>Pezizomycotina</taxon>
        <taxon>Sordariomycetes</taxon>
        <taxon>Hypocreomycetidae</taxon>
        <taxon>Hypocreales</taxon>
        <taxon>Ophiocordycipitaceae</taxon>
        <taxon>Purpureocillium</taxon>
    </lineage>
</organism>
<feature type="signal peptide" evidence="1">
    <location>
        <begin position="1"/>
        <end position="23"/>
    </location>
</feature>
<feature type="chain" id="PRO_5015755770" description="Secreted protein" evidence="1">
    <location>
        <begin position="24"/>
        <end position="143"/>
    </location>
</feature>
<comment type="caution">
    <text evidence="2">The sequence shown here is derived from an EMBL/GenBank/DDBJ whole genome shotgun (WGS) entry which is preliminary data.</text>
</comment>
<dbReference type="Proteomes" id="UP000245956">
    <property type="component" value="Unassembled WGS sequence"/>
</dbReference>
<evidence type="ECO:0000256" key="1">
    <source>
        <dbReference type="SAM" id="SignalP"/>
    </source>
</evidence>
<sequence length="143" mass="15205">MFTTIGALPILLLLRQLPSSATSNIVLLAHLHHPLGPPSRRGLASGLGQGQTPLAEAARGEEALDFPPTASARAGQRQVAGSNYCCTKTPLSRCDGVVDVFSSLFPLWRPGRAVCYTQLQTAPTKYAAAHVCLSTPFVKNRPI</sequence>
<dbReference type="EMBL" id="LCWV01000001">
    <property type="protein sequence ID" value="PWI76685.1"/>
    <property type="molecule type" value="Genomic_DNA"/>
</dbReference>
<evidence type="ECO:0008006" key="4">
    <source>
        <dbReference type="Google" id="ProtNLM"/>
    </source>
</evidence>
<protein>
    <recommendedName>
        <fullName evidence="4">Secreted protein</fullName>
    </recommendedName>
</protein>
<evidence type="ECO:0000313" key="3">
    <source>
        <dbReference type="Proteomes" id="UP000245956"/>
    </source>
</evidence>
<dbReference type="AlphaFoldDB" id="A0A2U3EQB3"/>
<accession>A0A2U3EQB3</accession>